<evidence type="ECO:0000256" key="1">
    <source>
        <dbReference type="PROSITE-ProRule" id="PRU00023"/>
    </source>
</evidence>
<evidence type="ECO:0000313" key="3">
    <source>
        <dbReference type="EMBL" id="KAJ3684367.1"/>
    </source>
</evidence>
<dbReference type="PROSITE" id="PS50088">
    <property type="entry name" value="ANK_REPEAT"/>
    <property type="match status" value="1"/>
</dbReference>
<dbReference type="InterPro" id="IPR036770">
    <property type="entry name" value="Ankyrin_rpt-contain_sf"/>
</dbReference>
<dbReference type="Pfam" id="PF12796">
    <property type="entry name" value="Ank_2"/>
    <property type="match status" value="1"/>
</dbReference>
<dbReference type="SMART" id="SM00248">
    <property type="entry name" value="ANK"/>
    <property type="match status" value="4"/>
</dbReference>
<dbReference type="SUPFAM" id="SSF48403">
    <property type="entry name" value="Ankyrin repeat"/>
    <property type="match status" value="1"/>
</dbReference>
<dbReference type="AlphaFoldDB" id="A0AAD5Z1W1"/>
<feature type="region of interest" description="Disordered" evidence="2">
    <location>
        <begin position="1"/>
        <end position="22"/>
    </location>
</feature>
<dbReference type="PANTHER" id="PTHR24121">
    <property type="entry name" value="NO MECHANORECEPTOR POTENTIAL C, ISOFORM D-RELATED"/>
    <property type="match status" value="1"/>
</dbReference>
<protein>
    <recommendedName>
        <fullName evidence="5">Ankyrin</fullName>
    </recommendedName>
</protein>
<dbReference type="PANTHER" id="PTHR24121:SF21">
    <property type="entry name" value="ANKYRIN REPEAT FAMILY PROTEIN"/>
    <property type="match status" value="1"/>
</dbReference>
<dbReference type="InterPro" id="IPR002110">
    <property type="entry name" value="Ankyrin_rpt"/>
</dbReference>
<accession>A0AAD5Z1W1</accession>
<dbReference type="EMBL" id="JAMRDG010000002">
    <property type="protein sequence ID" value="KAJ3684367.1"/>
    <property type="molecule type" value="Genomic_DNA"/>
</dbReference>
<comment type="caution">
    <text evidence="3">The sequence shown here is derived from an EMBL/GenBank/DDBJ whole genome shotgun (WGS) entry which is preliminary data.</text>
</comment>
<dbReference type="Proteomes" id="UP001210211">
    <property type="component" value="Unassembled WGS sequence"/>
</dbReference>
<dbReference type="PROSITE" id="PS50297">
    <property type="entry name" value="ANK_REP_REGION"/>
    <property type="match status" value="1"/>
</dbReference>
<dbReference type="Gene3D" id="1.25.40.20">
    <property type="entry name" value="Ankyrin repeat-containing domain"/>
    <property type="match status" value="2"/>
</dbReference>
<sequence>MSNGAGEADLITTPERERSSQQSVIKTHWRGRERIHIDPRLYQAASGGDVGLLEQLIGSEGEKHVQPDETAIDVANLASLLLGVAHTGDTALHIDTCFGQYEEGSNVVAELLRKRNQDGETALYQGINHCQVLEVNHCSFGLFSPLHFHVGKAIEALEEENTHAAVVKELLHADLALANCPNNQGISQLASIPNNSSISPLHLAITKNSLSIVTSLVGSLPESASRAGYSGPAGRTALHAAAVRRNEGFIQKVLGWKPELTRSTDNSGSSPLNFAVSENNLEAVKRLLETDKTSAYIADASGLRLISYPCCC</sequence>
<organism evidence="3 4">
    <name type="scientific">Rhynchospora tenuis</name>
    <dbReference type="NCBI Taxonomy" id="198213"/>
    <lineage>
        <taxon>Eukaryota</taxon>
        <taxon>Viridiplantae</taxon>
        <taxon>Streptophyta</taxon>
        <taxon>Embryophyta</taxon>
        <taxon>Tracheophyta</taxon>
        <taxon>Spermatophyta</taxon>
        <taxon>Magnoliopsida</taxon>
        <taxon>Liliopsida</taxon>
        <taxon>Poales</taxon>
        <taxon>Cyperaceae</taxon>
        <taxon>Cyperoideae</taxon>
        <taxon>Rhynchosporeae</taxon>
        <taxon>Rhynchospora</taxon>
    </lineage>
</organism>
<name>A0AAD5Z1W1_9POAL</name>
<proteinExistence type="predicted"/>
<reference evidence="3 4" key="1">
    <citation type="journal article" date="2022" name="Cell">
        <title>Repeat-based holocentromeres influence genome architecture and karyotype evolution.</title>
        <authorList>
            <person name="Hofstatter P.G."/>
            <person name="Thangavel G."/>
            <person name="Lux T."/>
            <person name="Neumann P."/>
            <person name="Vondrak T."/>
            <person name="Novak P."/>
            <person name="Zhang M."/>
            <person name="Costa L."/>
            <person name="Castellani M."/>
            <person name="Scott A."/>
            <person name="Toegelov H."/>
            <person name="Fuchs J."/>
            <person name="Mata-Sucre Y."/>
            <person name="Dias Y."/>
            <person name="Vanzela A.L.L."/>
            <person name="Huettel B."/>
            <person name="Almeida C.C.S."/>
            <person name="Simkova H."/>
            <person name="Souza G."/>
            <person name="Pedrosa-Harand A."/>
            <person name="Macas J."/>
            <person name="Mayer K.F.X."/>
            <person name="Houben A."/>
            <person name="Marques A."/>
        </authorList>
    </citation>
    <scope>NUCLEOTIDE SEQUENCE [LARGE SCALE GENOMIC DNA]</scope>
    <source>
        <strain evidence="3">RhyTen1mFocal</strain>
    </source>
</reference>
<feature type="repeat" description="ANK" evidence="1">
    <location>
        <begin position="267"/>
        <end position="289"/>
    </location>
</feature>
<keyword evidence="4" id="KW-1185">Reference proteome</keyword>
<evidence type="ECO:0000313" key="4">
    <source>
        <dbReference type="Proteomes" id="UP001210211"/>
    </source>
</evidence>
<evidence type="ECO:0000256" key="2">
    <source>
        <dbReference type="SAM" id="MobiDB-lite"/>
    </source>
</evidence>
<keyword evidence="1" id="KW-0040">ANK repeat</keyword>
<evidence type="ECO:0008006" key="5">
    <source>
        <dbReference type="Google" id="ProtNLM"/>
    </source>
</evidence>
<gene>
    <name evidence="3" type="ORF">LUZ61_013531</name>
</gene>